<sequence length="160" mass="18558">MNGMRAEGPWKVYQHPCFVAQVKALRDEVAALKHHYPDDYRNKAATRLLAAINKARKDISADPTQAKYRLGDTLGAGYRHWFRAKFLGQYRLFFRYSLRERIIILAWVNDSQTKRAYGNKRDAYKVFGEMLASGYPPDDWEALLKETMKQVSLSLCEPQP</sequence>
<organism evidence="1 2">
    <name type="scientific">Atlantibacter subterraneus</name>
    <dbReference type="NCBI Taxonomy" id="255519"/>
    <lineage>
        <taxon>Bacteria</taxon>
        <taxon>Pseudomonadati</taxon>
        <taxon>Pseudomonadota</taxon>
        <taxon>Gammaproteobacteria</taxon>
        <taxon>Enterobacterales</taxon>
        <taxon>Enterobacteriaceae</taxon>
        <taxon>Atlantibacter</taxon>
    </lineage>
</organism>
<protein>
    <submittedName>
        <fullName evidence="1">Type II toxin-antitoxin system YhaV family toxin</fullName>
    </submittedName>
</protein>
<dbReference type="RefSeq" id="WP_317678944.1">
    <property type="nucleotide sequence ID" value="NZ_JAWLOF010000013.1"/>
</dbReference>
<dbReference type="InterPro" id="IPR035093">
    <property type="entry name" value="RelE/ParE_toxin_dom_sf"/>
</dbReference>
<dbReference type="Pfam" id="PF11663">
    <property type="entry name" value="Toxin_YhaV"/>
    <property type="match status" value="1"/>
</dbReference>
<evidence type="ECO:0000313" key="1">
    <source>
        <dbReference type="EMBL" id="MDV7024372.1"/>
    </source>
</evidence>
<dbReference type="InterPro" id="IPR021679">
    <property type="entry name" value="Toxin_endonuclease_YhaV"/>
</dbReference>
<comment type="caution">
    <text evidence="1">The sequence shown here is derived from an EMBL/GenBank/DDBJ whole genome shotgun (WGS) entry which is preliminary data.</text>
</comment>
<name>A0ABU4E5G5_9ENTR</name>
<accession>A0ABU4E5G5</accession>
<dbReference type="Gene3D" id="3.30.2310.20">
    <property type="entry name" value="RelE-like"/>
    <property type="match status" value="1"/>
</dbReference>
<dbReference type="Proteomes" id="UP001187066">
    <property type="component" value="Unassembled WGS sequence"/>
</dbReference>
<evidence type="ECO:0000313" key="2">
    <source>
        <dbReference type="Proteomes" id="UP001187066"/>
    </source>
</evidence>
<keyword evidence="2" id="KW-1185">Reference proteome</keyword>
<proteinExistence type="predicted"/>
<reference evidence="1 2" key="1">
    <citation type="submission" date="2023-10" db="EMBL/GenBank/DDBJ databases">
        <authorList>
            <person name="Dale J."/>
        </authorList>
    </citation>
    <scope>NUCLEOTIDE SEQUENCE [LARGE SCALE GENOMIC DNA]</scope>
    <source>
        <strain evidence="1 2">2023EL-00970</strain>
    </source>
</reference>
<gene>
    <name evidence="1" type="ORF">R4P48_17000</name>
</gene>
<dbReference type="EMBL" id="JAWLOF010000013">
    <property type="protein sequence ID" value="MDV7024372.1"/>
    <property type="molecule type" value="Genomic_DNA"/>
</dbReference>